<protein>
    <recommendedName>
        <fullName evidence="2">BTB domain-containing protein</fullName>
    </recommendedName>
</protein>
<feature type="domain" description="BTB" evidence="2">
    <location>
        <begin position="64"/>
        <end position="132"/>
    </location>
</feature>
<organism evidence="3 4">
    <name type="scientific">Pandoravirus kuranda</name>
    <dbReference type="NCBI Taxonomy" id="3019033"/>
    <lineage>
        <taxon>Viruses</taxon>
        <taxon>Pandoravirus</taxon>
    </lineage>
</organism>
<dbReference type="InterPro" id="IPR000210">
    <property type="entry name" value="BTB/POZ_dom"/>
</dbReference>
<feature type="region of interest" description="Disordered" evidence="1">
    <location>
        <begin position="1"/>
        <end position="45"/>
    </location>
</feature>
<evidence type="ECO:0000259" key="2">
    <source>
        <dbReference type="PROSITE" id="PS50097"/>
    </source>
</evidence>
<dbReference type="InterPro" id="IPR011333">
    <property type="entry name" value="SKP1/BTB/POZ_sf"/>
</dbReference>
<dbReference type="Gene3D" id="3.30.710.10">
    <property type="entry name" value="Potassium Channel Kv1.1, Chain A"/>
    <property type="match status" value="1"/>
</dbReference>
<dbReference type="CDD" id="cd18186">
    <property type="entry name" value="BTB_POZ_ZBTB_KLHL-like"/>
    <property type="match status" value="1"/>
</dbReference>
<dbReference type="Proteomes" id="UP001185135">
    <property type="component" value="Segment"/>
</dbReference>
<name>A0AA95J6L8_9VIRU</name>
<evidence type="ECO:0000256" key="1">
    <source>
        <dbReference type="SAM" id="MobiDB-lite"/>
    </source>
</evidence>
<sequence length="291" mass="32155">MQQNRTGNEATGTPTGAPTPTSGRPLKRPKKALTGPDEDRPTRPLSARLWHEASKGLTVGGVQPDVEVRFGDGSTLRLHACLLERVSPYFEAALRFRRTASESCADAATTTVDCTDGDPRMVRLLIKAVYCGTPSKTYACTVDQYIDVVRTCNMYLALVPRYINIDKMARNFEIHSYKQRLTATDPAAVYYATSADDMTAAARDINAVVGAPIVRSFSWSWCNYYAPNDEADYEDLVVIINDLRYNTGRHYTSCPMSVPIMCAIQYAIKCYLDQEGGSDDDDSDDKTVSVV</sequence>
<dbReference type="PROSITE" id="PS50097">
    <property type="entry name" value="BTB"/>
    <property type="match status" value="1"/>
</dbReference>
<proteinExistence type="predicted"/>
<dbReference type="EMBL" id="ON887157">
    <property type="protein sequence ID" value="WBR14550.1"/>
    <property type="molecule type" value="Genomic_DNA"/>
</dbReference>
<evidence type="ECO:0000313" key="3">
    <source>
        <dbReference type="EMBL" id="WBR14550.1"/>
    </source>
</evidence>
<feature type="compositionally biased region" description="Low complexity" evidence="1">
    <location>
        <begin position="10"/>
        <end position="21"/>
    </location>
</feature>
<reference evidence="3" key="1">
    <citation type="submission" date="2022-06" db="EMBL/GenBank/DDBJ databases">
        <authorList>
            <person name="Legendre M."/>
            <person name="Claverie J.-M."/>
            <person name="Alempic J.-M."/>
            <person name="Abergel C."/>
        </authorList>
    </citation>
    <scope>NUCLEOTIDE SEQUENCE</scope>
    <source>
        <strain evidence="3">Kuranda</strain>
    </source>
</reference>
<gene>
    <name evidence="3" type="ORF">pkur_cds_375</name>
</gene>
<accession>A0AA95J6L8</accession>
<evidence type="ECO:0000313" key="4">
    <source>
        <dbReference type="Proteomes" id="UP001185135"/>
    </source>
</evidence>